<evidence type="ECO:0000256" key="1">
    <source>
        <dbReference type="ARBA" id="ARBA00006271"/>
    </source>
</evidence>
<dbReference type="SUPFAM" id="SSF52540">
    <property type="entry name" value="P-loop containing nucleoside triphosphate hydrolases"/>
    <property type="match status" value="1"/>
</dbReference>
<dbReference type="SMART" id="SM00534">
    <property type="entry name" value="MUTSac"/>
    <property type="match status" value="1"/>
</dbReference>
<dbReference type="PANTHER" id="PTHR11361">
    <property type="entry name" value="DNA MISMATCH REPAIR PROTEIN MUTS FAMILY MEMBER"/>
    <property type="match status" value="1"/>
</dbReference>
<keyword evidence="2" id="KW-0547">Nucleotide-binding</keyword>
<dbReference type="AlphaFoldDB" id="A0A2K6JYG2"/>
<dbReference type="PANTHER" id="PTHR11361:SF148">
    <property type="entry name" value="DNA MISMATCH REPAIR PROTEIN MSH6"/>
    <property type="match status" value="1"/>
</dbReference>
<gene>
    <name evidence="6" type="primary">MSH6</name>
</gene>
<accession>A0A2K6JYG2</accession>
<organism evidence="6 7">
    <name type="scientific">Rhinopithecus bieti</name>
    <name type="common">Black snub-nosed monkey</name>
    <name type="synonym">Pygathrix bieti</name>
    <dbReference type="NCBI Taxonomy" id="61621"/>
    <lineage>
        <taxon>Eukaryota</taxon>
        <taxon>Metazoa</taxon>
        <taxon>Chordata</taxon>
        <taxon>Craniata</taxon>
        <taxon>Vertebrata</taxon>
        <taxon>Euteleostomi</taxon>
        <taxon>Mammalia</taxon>
        <taxon>Eutheria</taxon>
        <taxon>Euarchontoglires</taxon>
        <taxon>Primates</taxon>
        <taxon>Haplorrhini</taxon>
        <taxon>Catarrhini</taxon>
        <taxon>Cercopithecidae</taxon>
        <taxon>Colobinae</taxon>
        <taxon>Rhinopithecus</taxon>
    </lineage>
</organism>
<dbReference type="Gene3D" id="1.10.1420.10">
    <property type="match status" value="1"/>
</dbReference>
<protein>
    <submittedName>
        <fullName evidence="6">MutS homolog 6</fullName>
    </submittedName>
</protein>
<dbReference type="GO" id="GO:0030983">
    <property type="term" value="F:mismatched DNA binding"/>
    <property type="evidence" value="ECO:0007669"/>
    <property type="project" value="InterPro"/>
</dbReference>
<evidence type="ECO:0000313" key="6">
    <source>
        <dbReference type="Ensembl" id="ENSRBIP00000004055.1"/>
    </source>
</evidence>
<evidence type="ECO:0000256" key="4">
    <source>
        <dbReference type="ARBA" id="ARBA00023125"/>
    </source>
</evidence>
<name>A0A2K6JYG2_RHIBE</name>
<sequence>MRRLFYNFDKNYKDWQSAVECIAVLDVLLCLANYSRGGDGPMCRPVILLPEDTPPFLELKGSRHPCITKTFFGDDFIPNDILIGCEEEEQENGKASCVLVTGPNMGDLFLPHPQAGLLAVMAQMGCYVPAEVCRLTPIDRVFTRLGASDRIMSGESTFFVELSETASILTHATAHSLVLVDELGRGTATFDGTAIANAVVKELAETIKCRTLFSTHYHSLRALLLLAHACMVENECEDPSQETITFLYKFIKGACPKSYGFNAARLANLPEEVIQKGHRKAREFEKMNQSLRLFREVCLASERSTVDAEAVHKLLTLIKEL</sequence>
<dbReference type="Ensembl" id="ENSRBIT00000020910.1">
    <property type="protein sequence ID" value="ENSRBIP00000004055.1"/>
    <property type="gene ID" value="ENSRBIG00000018904.1"/>
</dbReference>
<evidence type="ECO:0000313" key="7">
    <source>
        <dbReference type="Proteomes" id="UP000233180"/>
    </source>
</evidence>
<reference evidence="6" key="2">
    <citation type="submission" date="2025-08" db="UniProtKB">
        <authorList>
            <consortium name="Ensembl"/>
        </authorList>
    </citation>
    <scope>IDENTIFICATION</scope>
</reference>
<dbReference type="PROSITE" id="PS00486">
    <property type="entry name" value="DNA_MISMATCH_REPAIR_2"/>
    <property type="match status" value="1"/>
</dbReference>
<dbReference type="InterPro" id="IPR000432">
    <property type="entry name" value="DNA_mismatch_repair_MutS_C"/>
</dbReference>
<dbReference type="GO" id="GO:0005524">
    <property type="term" value="F:ATP binding"/>
    <property type="evidence" value="ECO:0007669"/>
    <property type="project" value="UniProtKB-KW"/>
</dbReference>
<comment type="similarity">
    <text evidence="1">Belongs to the DNA mismatch repair MutS family.</text>
</comment>
<evidence type="ECO:0000256" key="3">
    <source>
        <dbReference type="ARBA" id="ARBA00022840"/>
    </source>
</evidence>
<dbReference type="Pfam" id="PF00488">
    <property type="entry name" value="MutS_V"/>
    <property type="match status" value="1"/>
</dbReference>
<dbReference type="InterPro" id="IPR027417">
    <property type="entry name" value="P-loop_NTPase"/>
</dbReference>
<keyword evidence="4" id="KW-0238">DNA-binding</keyword>
<dbReference type="GeneTree" id="ENSGT00550000075024"/>
<keyword evidence="3" id="KW-0067">ATP-binding</keyword>
<keyword evidence="7" id="KW-1185">Reference proteome</keyword>
<feature type="domain" description="DNA mismatch repair proteins mutS family" evidence="5">
    <location>
        <begin position="176"/>
        <end position="192"/>
    </location>
</feature>
<dbReference type="Proteomes" id="UP000233180">
    <property type="component" value="Unassembled WGS sequence"/>
</dbReference>
<dbReference type="FunFam" id="3.40.50.300:FF:000645">
    <property type="entry name" value="DNA mismatch repair protein"/>
    <property type="match status" value="1"/>
</dbReference>
<dbReference type="GO" id="GO:0140664">
    <property type="term" value="F:ATP-dependent DNA damage sensor activity"/>
    <property type="evidence" value="ECO:0007669"/>
    <property type="project" value="InterPro"/>
</dbReference>
<reference evidence="6 7" key="1">
    <citation type="submission" date="2016-06" db="EMBL/GenBank/DDBJ databases">
        <title>Genome of Rhinopithecus bieti.</title>
        <authorList>
            <person name="Wu"/>
            <person name="C.-I. and Zhang"/>
            <person name="Y."/>
        </authorList>
    </citation>
    <scope>NUCLEOTIDE SEQUENCE</scope>
</reference>
<evidence type="ECO:0000259" key="5">
    <source>
        <dbReference type="PROSITE" id="PS00486"/>
    </source>
</evidence>
<dbReference type="GO" id="GO:0032301">
    <property type="term" value="C:MutSalpha complex"/>
    <property type="evidence" value="ECO:0007669"/>
    <property type="project" value="TreeGrafter"/>
</dbReference>
<dbReference type="GO" id="GO:0006298">
    <property type="term" value="P:mismatch repair"/>
    <property type="evidence" value="ECO:0007669"/>
    <property type="project" value="InterPro"/>
</dbReference>
<evidence type="ECO:0000256" key="2">
    <source>
        <dbReference type="ARBA" id="ARBA00022741"/>
    </source>
</evidence>
<dbReference type="Gene3D" id="3.40.50.300">
    <property type="entry name" value="P-loop containing nucleotide triphosphate hydrolases"/>
    <property type="match status" value="1"/>
</dbReference>
<reference evidence="6" key="3">
    <citation type="submission" date="2025-09" db="UniProtKB">
        <authorList>
            <consortium name="Ensembl"/>
        </authorList>
    </citation>
    <scope>IDENTIFICATION</scope>
</reference>
<proteinExistence type="inferred from homology"/>
<dbReference type="InterPro" id="IPR045076">
    <property type="entry name" value="MutS"/>
</dbReference>